<evidence type="ECO:0000313" key="2">
    <source>
        <dbReference type="EMBL" id="RCS31472.1"/>
    </source>
</evidence>
<reference evidence="2 3" key="1">
    <citation type="submission" date="2018-05" db="EMBL/GenBank/DDBJ databases">
        <title>Draft genome sequence of Rhodanobacter denitrificans Yn1 isolated from gold copper mine.</title>
        <authorList>
            <person name="Yang N."/>
            <person name="Mazhar H.S."/>
            <person name="Rensing C."/>
        </authorList>
    </citation>
    <scope>NUCLEOTIDE SEQUENCE [LARGE SCALE GENOMIC DNA]</scope>
    <source>
        <strain evidence="2 3">Yn1</strain>
    </source>
</reference>
<feature type="region of interest" description="Disordered" evidence="1">
    <location>
        <begin position="1"/>
        <end position="20"/>
    </location>
</feature>
<sequence length="84" mass="9356">MAAESRVMPASITTGEPEQIEPDLFVQASKRRHGHDFSQCAPASLLRRACLLAHACRSVRHRFQRGRYRPATVSASQPGRLART</sequence>
<evidence type="ECO:0000313" key="3">
    <source>
        <dbReference type="Proteomes" id="UP000252387"/>
    </source>
</evidence>
<proteinExistence type="predicted"/>
<dbReference type="AlphaFoldDB" id="A0A368KHU4"/>
<dbReference type="Proteomes" id="UP000252387">
    <property type="component" value="Unassembled WGS sequence"/>
</dbReference>
<gene>
    <name evidence="2" type="ORF">DEO45_02005</name>
</gene>
<organism evidence="2 3">
    <name type="scientific">Rhodanobacter denitrificans</name>
    <dbReference type="NCBI Taxonomy" id="666685"/>
    <lineage>
        <taxon>Bacteria</taxon>
        <taxon>Pseudomonadati</taxon>
        <taxon>Pseudomonadota</taxon>
        <taxon>Gammaproteobacteria</taxon>
        <taxon>Lysobacterales</taxon>
        <taxon>Rhodanobacteraceae</taxon>
        <taxon>Rhodanobacter</taxon>
    </lineage>
</organism>
<accession>A0A368KHU4</accession>
<comment type="caution">
    <text evidence="2">The sequence shown here is derived from an EMBL/GenBank/DDBJ whole genome shotgun (WGS) entry which is preliminary data.</text>
</comment>
<protein>
    <submittedName>
        <fullName evidence="2">Uncharacterized protein</fullName>
    </submittedName>
</protein>
<dbReference type="EMBL" id="QFWQ01000002">
    <property type="protein sequence ID" value="RCS31472.1"/>
    <property type="molecule type" value="Genomic_DNA"/>
</dbReference>
<keyword evidence="3" id="KW-1185">Reference proteome</keyword>
<evidence type="ECO:0000256" key="1">
    <source>
        <dbReference type="SAM" id="MobiDB-lite"/>
    </source>
</evidence>
<name>A0A368KHU4_9GAMM</name>